<organism evidence="2 3">
    <name type="scientific">Euplotes crassus</name>
    <dbReference type="NCBI Taxonomy" id="5936"/>
    <lineage>
        <taxon>Eukaryota</taxon>
        <taxon>Sar</taxon>
        <taxon>Alveolata</taxon>
        <taxon>Ciliophora</taxon>
        <taxon>Intramacronucleata</taxon>
        <taxon>Spirotrichea</taxon>
        <taxon>Hypotrichia</taxon>
        <taxon>Euplotida</taxon>
        <taxon>Euplotidae</taxon>
        <taxon>Moneuplotes</taxon>
    </lineage>
</organism>
<reference evidence="2" key="1">
    <citation type="submission" date="2023-07" db="EMBL/GenBank/DDBJ databases">
        <authorList>
            <consortium name="AG Swart"/>
            <person name="Singh M."/>
            <person name="Singh A."/>
            <person name="Seah K."/>
            <person name="Emmerich C."/>
        </authorList>
    </citation>
    <scope>NUCLEOTIDE SEQUENCE</scope>
    <source>
        <strain evidence="2">DP1</strain>
    </source>
</reference>
<keyword evidence="3" id="KW-1185">Reference proteome</keyword>
<sequence>MNSTTTNFQSNTPNTSNPLGHETDISTLGIYLPSNTPPSHPSIHIPSPSPPSFPLLEAQEFHNLSDIFNPSNGDEDEELFKVFSHDHLDGHNSQKENEHMQYREIQEEFYEDRCLESSNFYEFKYFEQIKDNKQLSKICEVEQKVEEPPPKCLSGKKNKSKSKRWGKKQDIALFNEFRKYESKGYICFEDLKKVQFRACNSSFNIIKTIRSTLETEKSCEFLVSRLINNTNDKFSVRETKLLKRLIRRSDYKNLDYLKLLESFRGKTLDGIRKACDNLCQEKNKKTLHKVTNLEE</sequence>
<evidence type="ECO:0000256" key="1">
    <source>
        <dbReference type="SAM" id="MobiDB-lite"/>
    </source>
</evidence>
<dbReference type="EMBL" id="CAMPGE010017265">
    <property type="protein sequence ID" value="CAI2375761.1"/>
    <property type="molecule type" value="Genomic_DNA"/>
</dbReference>
<gene>
    <name evidence="2" type="ORF">ECRASSUSDP1_LOCUS17125</name>
</gene>
<protein>
    <submittedName>
        <fullName evidence="2">Uncharacterized protein</fullName>
    </submittedName>
</protein>
<feature type="region of interest" description="Disordered" evidence="1">
    <location>
        <begin position="1"/>
        <end position="53"/>
    </location>
</feature>
<evidence type="ECO:0000313" key="3">
    <source>
        <dbReference type="Proteomes" id="UP001295684"/>
    </source>
</evidence>
<dbReference type="Proteomes" id="UP001295684">
    <property type="component" value="Unassembled WGS sequence"/>
</dbReference>
<feature type="compositionally biased region" description="Polar residues" evidence="1">
    <location>
        <begin position="1"/>
        <end position="18"/>
    </location>
</feature>
<name>A0AAD1XMS2_EUPCR</name>
<accession>A0AAD1XMS2</accession>
<dbReference type="AlphaFoldDB" id="A0AAD1XMS2"/>
<proteinExistence type="predicted"/>
<comment type="caution">
    <text evidence="2">The sequence shown here is derived from an EMBL/GenBank/DDBJ whole genome shotgun (WGS) entry which is preliminary data.</text>
</comment>
<evidence type="ECO:0000313" key="2">
    <source>
        <dbReference type="EMBL" id="CAI2375761.1"/>
    </source>
</evidence>